<sequence length="384" mass="42341">MLTKWRTNAWEDATVANLVHKLRTCEPDPIDKEAFEHLLPPKEQTDGSGSGSAEAATPPVQEQTAPTSLDPRVLQLLQQATAIVQKTNPGVDFTKNEEEMLQKIKEWKAPLKKRVENFSSAINYSIDYEGFSAINDSMKSVCLVEYPDGHGSGFLIGPKYVITANHVWEAAYTSFSQVTDPQKFLVHFHISGTRRLTFIFKPDIFLARDGNLDYAIFEIHPASPTLPAVSETMQSEGICPLGTRIVANEAGVGNEDIVVIVGHPAGQGGRKRVDFCSMVAVDAVTSRALAVLGPPDNLQWPEQRPDRGSYHTSVMFEGSSGSPCFTKHGNVVFMHICGFRPYNDREQMALREHSIVEMGVLLLGVKTHAQDILPSEVFTEIFGS</sequence>
<organism evidence="2 3">
    <name type="scientific">Branchiostoma belcheri</name>
    <name type="common">Amphioxus</name>
    <dbReference type="NCBI Taxonomy" id="7741"/>
    <lineage>
        <taxon>Eukaryota</taxon>
        <taxon>Metazoa</taxon>
        <taxon>Chordata</taxon>
        <taxon>Cephalochordata</taxon>
        <taxon>Leptocardii</taxon>
        <taxon>Amphioxiformes</taxon>
        <taxon>Branchiostomatidae</taxon>
        <taxon>Branchiostoma</taxon>
    </lineage>
</organism>
<name>A0A6P4ZXC6_BRABE</name>
<evidence type="ECO:0000313" key="2">
    <source>
        <dbReference type="Proteomes" id="UP000515135"/>
    </source>
</evidence>
<accession>A0A6P4ZXC6</accession>
<dbReference type="AlphaFoldDB" id="A0A6P4ZXC6"/>
<dbReference type="SUPFAM" id="SSF50494">
    <property type="entry name" value="Trypsin-like serine proteases"/>
    <property type="match status" value="1"/>
</dbReference>
<feature type="region of interest" description="Disordered" evidence="1">
    <location>
        <begin position="40"/>
        <end position="67"/>
    </location>
</feature>
<gene>
    <name evidence="3" type="primary">LOC109477422</name>
</gene>
<dbReference type="InterPro" id="IPR009003">
    <property type="entry name" value="Peptidase_S1_PA"/>
</dbReference>
<evidence type="ECO:0000313" key="3">
    <source>
        <dbReference type="RefSeq" id="XP_019634246.1"/>
    </source>
</evidence>
<dbReference type="Proteomes" id="UP000515135">
    <property type="component" value="Unplaced"/>
</dbReference>
<dbReference type="RefSeq" id="XP_019634246.1">
    <property type="nucleotide sequence ID" value="XM_019778687.1"/>
</dbReference>
<proteinExistence type="predicted"/>
<dbReference type="PANTHER" id="PTHR14389:SF3">
    <property type="entry name" value="PROTEIN FAM111A-LIKE"/>
    <property type="match status" value="1"/>
</dbReference>
<dbReference type="OrthoDB" id="10025068at2759"/>
<reference evidence="3" key="1">
    <citation type="submission" date="2025-08" db="UniProtKB">
        <authorList>
            <consortium name="RefSeq"/>
        </authorList>
    </citation>
    <scope>IDENTIFICATION</scope>
    <source>
        <tissue evidence="3">Gonad</tissue>
    </source>
</reference>
<evidence type="ECO:0000256" key="1">
    <source>
        <dbReference type="SAM" id="MobiDB-lite"/>
    </source>
</evidence>
<dbReference type="Gene3D" id="2.40.10.120">
    <property type="match status" value="1"/>
</dbReference>
<dbReference type="GeneID" id="109477422"/>
<keyword evidence="2" id="KW-1185">Reference proteome</keyword>
<dbReference type="KEGG" id="bbel:109477422"/>
<dbReference type="Pfam" id="PF13365">
    <property type="entry name" value="Trypsin_2"/>
    <property type="match status" value="1"/>
</dbReference>
<protein>
    <submittedName>
        <fullName evidence="3">Uncharacterized protein LOC109477422</fullName>
    </submittedName>
</protein>
<dbReference type="PANTHER" id="PTHR14389">
    <property type="entry name" value="SI:CH1073-475A24.1"/>
    <property type="match status" value="1"/>
</dbReference>